<dbReference type="InterPro" id="IPR036188">
    <property type="entry name" value="FAD/NAD-bd_sf"/>
</dbReference>
<keyword evidence="6" id="KW-0560">Oxidoreductase</keyword>
<dbReference type="InterPro" id="IPR050562">
    <property type="entry name" value="FAD_mOase_fung"/>
</dbReference>
<evidence type="ECO:0000256" key="5">
    <source>
        <dbReference type="ARBA" id="ARBA00022827"/>
    </source>
</evidence>
<dbReference type="GO" id="GO:0004497">
    <property type="term" value="F:monooxygenase activity"/>
    <property type="evidence" value="ECO:0007669"/>
    <property type="project" value="InterPro"/>
</dbReference>
<evidence type="ECO:0000256" key="2">
    <source>
        <dbReference type="ARBA" id="ARBA00005179"/>
    </source>
</evidence>
<dbReference type="PANTHER" id="PTHR47356:SF2">
    <property type="entry name" value="FAD-BINDING DOMAIN-CONTAINING PROTEIN-RELATED"/>
    <property type="match status" value="1"/>
</dbReference>
<evidence type="ECO:0000259" key="7">
    <source>
        <dbReference type="Pfam" id="PF01494"/>
    </source>
</evidence>
<comment type="similarity">
    <text evidence="3">Belongs to the paxM FAD-dependent monooxygenase family.</text>
</comment>
<evidence type="ECO:0000256" key="4">
    <source>
        <dbReference type="ARBA" id="ARBA00022630"/>
    </source>
</evidence>
<keyword evidence="5" id="KW-0274">FAD</keyword>
<evidence type="ECO:0000256" key="3">
    <source>
        <dbReference type="ARBA" id="ARBA00007992"/>
    </source>
</evidence>
<dbReference type="EMBL" id="JAFIMR010000001">
    <property type="protein sequence ID" value="KAI1881676.1"/>
    <property type="molecule type" value="Genomic_DNA"/>
</dbReference>
<dbReference type="GO" id="GO:0071949">
    <property type="term" value="F:FAD binding"/>
    <property type="evidence" value="ECO:0007669"/>
    <property type="project" value="InterPro"/>
</dbReference>
<dbReference type="Gene3D" id="3.50.50.60">
    <property type="entry name" value="FAD/NAD(P)-binding domain"/>
    <property type="match status" value="1"/>
</dbReference>
<proteinExistence type="inferred from homology"/>
<comment type="caution">
    <text evidence="8">The sequence shown here is derived from an EMBL/GenBank/DDBJ whole genome shotgun (WGS) entry which is preliminary data.</text>
</comment>
<accession>A0A9P9WYX6</accession>
<evidence type="ECO:0000256" key="6">
    <source>
        <dbReference type="ARBA" id="ARBA00023002"/>
    </source>
</evidence>
<reference evidence="8" key="1">
    <citation type="submission" date="2021-03" db="EMBL/GenBank/DDBJ databases">
        <title>Revisited historic fungal species revealed as producer of novel bioactive compounds through whole genome sequencing and comparative genomics.</title>
        <authorList>
            <person name="Vignolle G.A."/>
            <person name="Hochenegger N."/>
            <person name="Mach R.L."/>
            <person name="Mach-Aigner A.R."/>
            <person name="Javad Rahimi M."/>
            <person name="Salim K.A."/>
            <person name="Chan C.M."/>
            <person name="Lim L.B.L."/>
            <person name="Cai F."/>
            <person name="Druzhinina I.S."/>
            <person name="U'Ren J.M."/>
            <person name="Derntl C."/>
        </authorList>
    </citation>
    <scope>NUCLEOTIDE SEQUENCE</scope>
    <source>
        <strain evidence="8">TUCIM 5799</strain>
    </source>
</reference>
<dbReference type="PRINTS" id="PR00420">
    <property type="entry name" value="RNGMNOXGNASE"/>
</dbReference>
<dbReference type="AlphaFoldDB" id="A0A9P9WYX6"/>
<keyword evidence="4" id="KW-0285">Flavoprotein</keyword>
<keyword evidence="9" id="KW-1185">Reference proteome</keyword>
<name>A0A9P9WYX6_9PEZI</name>
<gene>
    <name evidence="8" type="ORF">JX265_000502</name>
</gene>
<evidence type="ECO:0000313" key="9">
    <source>
        <dbReference type="Proteomes" id="UP000829685"/>
    </source>
</evidence>
<comment type="pathway">
    <text evidence="2">Secondary metabolite biosynthesis.</text>
</comment>
<dbReference type="PANTHER" id="PTHR47356">
    <property type="entry name" value="FAD-DEPENDENT MONOOXYGENASE ASQG-RELATED"/>
    <property type="match status" value="1"/>
</dbReference>
<evidence type="ECO:0000313" key="8">
    <source>
        <dbReference type="EMBL" id="KAI1881676.1"/>
    </source>
</evidence>
<organism evidence="8 9">
    <name type="scientific">Neoarthrinium moseri</name>
    <dbReference type="NCBI Taxonomy" id="1658444"/>
    <lineage>
        <taxon>Eukaryota</taxon>
        <taxon>Fungi</taxon>
        <taxon>Dikarya</taxon>
        <taxon>Ascomycota</taxon>
        <taxon>Pezizomycotina</taxon>
        <taxon>Sordariomycetes</taxon>
        <taxon>Xylariomycetidae</taxon>
        <taxon>Amphisphaeriales</taxon>
        <taxon>Apiosporaceae</taxon>
        <taxon>Neoarthrinium</taxon>
    </lineage>
</organism>
<evidence type="ECO:0000256" key="1">
    <source>
        <dbReference type="ARBA" id="ARBA00001974"/>
    </source>
</evidence>
<dbReference type="InterPro" id="IPR002938">
    <property type="entry name" value="FAD-bd"/>
</dbReference>
<dbReference type="SUPFAM" id="SSF51905">
    <property type="entry name" value="FAD/NAD(P)-binding domain"/>
    <property type="match status" value="1"/>
</dbReference>
<dbReference type="Pfam" id="PF01494">
    <property type="entry name" value="FAD_binding_3"/>
    <property type="match status" value="1"/>
</dbReference>
<protein>
    <recommendedName>
        <fullName evidence="7">FAD-binding domain-containing protein</fullName>
    </recommendedName>
</protein>
<sequence>MAKFKAIIIGGGPVGLVMAHALALADIDYTLYERRQSIVDREGAGIAVMPHVVRILHQLGVLEEACKIGEPMLGTAHVVGGNKGWRDNASEILSQKFGYNILLFERFRLMKLLLDSIPDREEHIRTGMTLKSIKEHDQGVSVAFEDGTVDEGSIVIGADGVHSTVRHLLSDVSAGEVEAMPFTTVIQGLYGHGPRIDGMRNGEVVENHHDGWAVQTLTGRDRTFYFIYAKLKQPTKDRRRFTTADTQEFMQLYSHEKVFGEVTFADLWERRDLGELRYLEQGVAKTWSRGRVVLVGDSVHKVTPNLGIGGNIGIESAASLANHLHALLKQESAPDSRALGEAFAAYQNQRFDVVESWYRRGYWHVKFLTFETKRHREMFEKQALKSGLDHISKFKFAKDYLDTVSQGIKLDYVPIESELSGTYPWAASTSVLESKLHPKL</sequence>
<feature type="domain" description="FAD-binding" evidence="7">
    <location>
        <begin position="5"/>
        <end position="334"/>
    </location>
</feature>
<dbReference type="Proteomes" id="UP000829685">
    <property type="component" value="Unassembled WGS sequence"/>
</dbReference>
<comment type="cofactor">
    <cofactor evidence="1">
        <name>FAD</name>
        <dbReference type="ChEBI" id="CHEBI:57692"/>
    </cofactor>
</comment>